<dbReference type="Proteomes" id="UP000756921">
    <property type="component" value="Unassembled WGS sequence"/>
</dbReference>
<feature type="region of interest" description="Disordered" evidence="11">
    <location>
        <begin position="739"/>
        <end position="821"/>
    </location>
</feature>
<evidence type="ECO:0000256" key="3">
    <source>
        <dbReference type="ARBA" id="ARBA00022598"/>
    </source>
</evidence>
<keyword evidence="5" id="KW-0547">Nucleotide-binding</keyword>
<dbReference type="PRINTS" id="PR00983">
    <property type="entry name" value="TRNASYNTHCYS"/>
</dbReference>
<dbReference type="EC" id="6.1.1.16" evidence="2"/>
<dbReference type="HAMAP" id="MF_00041">
    <property type="entry name" value="Cys_tRNA_synth"/>
    <property type="match status" value="1"/>
</dbReference>
<evidence type="ECO:0000256" key="1">
    <source>
        <dbReference type="ARBA" id="ARBA00001947"/>
    </source>
</evidence>
<protein>
    <recommendedName>
        <fullName evidence="2">cysteine--tRNA ligase</fullName>
        <ecNumber evidence="2">6.1.1.16</ecNumber>
    </recommendedName>
    <alternativeName>
        <fullName evidence="10">Cysteinyl-tRNA synthetase</fullName>
    </alternativeName>
</protein>
<evidence type="ECO:0000313" key="13">
    <source>
        <dbReference type="EMBL" id="KAF9737329.1"/>
    </source>
</evidence>
<dbReference type="GO" id="GO:0005737">
    <property type="term" value="C:cytoplasm"/>
    <property type="evidence" value="ECO:0007669"/>
    <property type="project" value="TreeGrafter"/>
</dbReference>
<sequence length="821" mass="92170">MLLHSSITRFSRITITTLRFTTPLRHRSKMAQQPPWQEPHQGTPSKLVLYNSLTKTKTPFRPIDPEGKKVTWYSCGPTTYDYSHLGHARNYVSNDILRRIMKDYFGFQVQYVQNVTDIDDKIILRARSQHLLSEFKTQHPQVTADTLATTLKAFHAYAEKNLPLLAPELKPEDFNSESAVKYASVLAGKSLDGTGLPGDKEAKIKMHIQVLAKAATALLAPKKGSEEDAANFHEDAADVLMPYLDSLHGSSISSSDHGIFSALAKKYEILFDEDMEALNVLPPDVTTRVSEYVPQVVSFTEEIVRKGFGYATDTGVYFDIAAFEKVEGNHYARLEPWNKHDSSLIADGEGSLSTKSGKRSEGDFALWKASRVGEPAWESSFMQGRPGWHIECSVMASETLGEQIDIHSGGIDLCFPHHDNELAQSEAYWSTGKQWINYFLHMGHLSIAGSKMSSSGRNFITIREALSNGDYTPRSLRIIFLMGGWHTGIQIEDDMKRAAAGFESYITNFFLRINDLEMHPNTKSTGSEDAQVLEALATAKSKVHDALADSFDTPTALRAIRSLIETWNRLSDDVNDDVSRQLGQYVTRMVRIFGLDKASPDDGDIGWTGAVVPEEGKEWIHAASRLRDEVRQRAIAKEPLSLETVNSLVSKDKPSKQQDAAAVPWAELLSKFQEELLLLAQQKAEAKAYLELCDELRDTHLWNAGVYLEDRTNAPAMVRPVDAELRAEREQKEAIAQQKAEAKQKREREEAEKKARLGEQAKISPKDMFKTEEYSAWDDDGVPTKDKEGIDVPKSKGKKLRKEWEKQKKLHEEHLKGVDGS</sequence>
<dbReference type="InterPro" id="IPR032678">
    <property type="entry name" value="tRNA-synt_1_cat_dom"/>
</dbReference>
<dbReference type="SUPFAM" id="SSF52374">
    <property type="entry name" value="Nucleotidylyl transferase"/>
    <property type="match status" value="1"/>
</dbReference>
<organism evidence="13 14">
    <name type="scientific">Paraphaeosphaeria minitans</name>
    <dbReference type="NCBI Taxonomy" id="565426"/>
    <lineage>
        <taxon>Eukaryota</taxon>
        <taxon>Fungi</taxon>
        <taxon>Dikarya</taxon>
        <taxon>Ascomycota</taxon>
        <taxon>Pezizomycotina</taxon>
        <taxon>Dothideomycetes</taxon>
        <taxon>Pleosporomycetidae</taxon>
        <taxon>Pleosporales</taxon>
        <taxon>Massarineae</taxon>
        <taxon>Didymosphaeriaceae</taxon>
        <taxon>Paraphaeosphaeria</taxon>
    </lineage>
</organism>
<dbReference type="GO" id="GO:0046872">
    <property type="term" value="F:metal ion binding"/>
    <property type="evidence" value="ECO:0007669"/>
    <property type="project" value="UniProtKB-KW"/>
</dbReference>
<evidence type="ECO:0000256" key="9">
    <source>
        <dbReference type="ARBA" id="ARBA00023146"/>
    </source>
</evidence>
<evidence type="ECO:0000256" key="7">
    <source>
        <dbReference type="ARBA" id="ARBA00022840"/>
    </source>
</evidence>
<dbReference type="NCBIfam" id="TIGR00435">
    <property type="entry name" value="cysS"/>
    <property type="match status" value="1"/>
</dbReference>
<dbReference type="Pfam" id="PF01406">
    <property type="entry name" value="tRNA-synt_1e"/>
    <property type="match status" value="1"/>
</dbReference>
<evidence type="ECO:0000256" key="5">
    <source>
        <dbReference type="ARBA" id="ARBA00022741"/>
    </source>
</evidence>
<evidence type="ECO:0000256" key="6">
    <source>
        <dbReference type="ARBA" id="ARBA00022833"/>
    </source>
</evidence>
<feature type="compositionally biased region" description="Basic and acidic residues" evidence="11">
    <location>
        <begin position="802"/>
        <end position="821"/>
    </location>
</feature>
<accession>A0A9P6GNI2</accession>
<dbReference type="InterPro" id="IPR024909">
    <property type="entry name" value="Cys-tRNA/MSH_ligase"/>
</dbReference>
<feature type="domain" description="tRNA synthetases class I catalytic" evidence="12">
    <location>
        <begin position="66"/>
        <end position="493"/>
    </location>
</feature>
<dbReference type="GO" id="GO:0006423">
    <property type="term" value="P:cysteinyl-tRNA aminoacylation"/>
    <property type="evidence" value="ECO:0007669"/>
    <property type="project" value="InterPro"/>
</dbReference>
<dbReference type="SUPFAM" id="SSF47323">
    <property type="entry name" value="Anticodon-binding domain of a subclass of class I aminoacyl-tRNA synthetases"/>
    <property type="match status" value="1"/>
</dbReference>
<gene>
    <name evidence="13" type="ORF">PMIN01_05108</name>
</gene>
<dbReference type="CDD" id="cd00672">
    <property type="entry name" value="CysRS_core"/>
    <property type="match status" value="1"/>
</dbReference>
<dbReference type="InterPro" id="IPR015803">
    <property type="entry name" value="Cys-tRNA-ligase"/>
</dbReference>
<evidence type="ECO:0000256" key="11">
    <source>
        <dbReference type="SAM" id="MobiDB-lite"/>
    </source>
</evidence>
<evidence type="ECO:0000313" key="14">
    <source>
        <dbReference type="Proteomes" id="UP000756921"/>
    </source>
</evidence>
<keyword evidence="3" id="KW-0436">Ligase</keyword>
<dbReference type="Gene3D" id="1.20.120.1910">
    <property type="entry name" value="Cysteine-tRNA ligase, C-terminal anti-codon recognition domain"/>
    <property type="match status" value="1"/>
</dbReference>
<feature type="compositionally biased region" description="Basic and acidic residues" evidence="11">
    <location>
        <begin position="782"/>
        <end position="794"/>
    </location>
</feature>
<proteinExistence type="inferred from homology"/>
<feature type="compositionally biased region" description="Basic and acidic residues" evidence="11">
    <location>
        <begin position="740"/>
        <end position="773"/>
    </location>
</feature>
<dbReference type="GO" id="GO:0005524">
    <property type="term" value="F:ATP binding"/>
    <property type="evidence" value="ECO:0007669"/>
    <property type="project" value="UniProtKB-KW"/>
</dbReference>
<name>A0A9P6GNI2_9PLEO</name>
<dbReference type="InterPro" id="IPR014729">
    <property type="entry name" value="Rossmann-like_a/b/a_fold"/>
</dbReference>
<dbReference type="Gene3D" id="3.40.50.620">
    <property type="entry name" value="HUPs"/>
    <property type="match status" value="2"/>
</dbReference>
<dbReference type="PANTHER" id="PTHR10890">
    <property type="entry name" value="CYSTEINYL-TRNA SYNTHETASE"/>
    <property type="match status" value="1"/>
</dbReference>
<dbReference type="OrthoDB" id="438179at2759"/>
<dbReference type="GO" id="GO:0004817">
    <property type="term" value="F:cysteine-tRNA ligase activity"/>
    <property type="evidence" value="ECO:0007669"/>
    <property type="project" value="UniProtKB-EC"/>
</dbReference>
<evidence type="ECO:0000256" key="10">
    <source>
        <dbReference type="ARBA" id="ARBA00031499"/>
    </source>
</evidence>
<evidence type="ECO:0000256" key="8">
    <source>
        <dbReference type="ARBA" id="ARBA00022917"/>
    </source>
</evidence>
<keyword evidence="14" id="KW-1185">Reference proteome</keyword>
<comment type="cofactor">
    <cofactor evidence="1">
        <name>Zn(2+)</name>
        <dbReference type="ChEBI" id="CHEBI:29105"/>
    </cofactor>
</comment>
<evidence type="ECO:0000256" key="4">
    <source>
        <dbReference type="ARBA" id="ARBA00022723"/>
    </source>
</evidence>
<dbReference type="PANTHER" id="PTHR10890:SF3">
    <property type="entry name" value="CYSTEINE--TRNA LIGASE, CYTOPLASMIC"/>
    <property type="match status" value="1"/>
</dbReference>
<reference evidence="13" key="1">
    <citation type="journal article" date="2020" name="Mol. Plant Microbe Interact.">
        <title>Genome Sequence of the Biocontrol Agent Coniothyrium minitans strain Conio (IMI 134523).</title>
        <authorList>
            <person name="Patel D."/>
            <person name="Shittu T.A."/>
            <person name="Baroncelli R."/>
            <person name="Muthumeenakshi S."/>
            <person name="Osborne T.H."/>
            <person name="Janganan T.K."/>
            <person name="Sreenivasaprasad S."/>
        </authorList>
    </citation>
    <scope>NUCLEOTIDE SEQUENCE</scope>
    <source>
        <strain evidence="13">Conio</strain>
    </source>
</reference>
<dbReference type="AlphaFoldDB" id="A0A9P6GNI2"/>
<keyword evidence="7" id="KW-0067">ATP-binding</keyword>
<keyword evidence="8" id="KW-0648">Protein biosynthesis</keyword>
<keyword evidence="6" id="KW-0862">Zinc</keyword>
<evidence type="ECO:0000256" key="2">
    <source>
        <dbReference type="ARBA" id="ARBA00012832"/>
    </source>
</evidence>
<dbReference type="EMBL" id="WJXW01000004">
    <property type="protein sequence ID" value="KAF9737329.1"/>
    <property type="molecule type" value="Genomic_DNA"/>
</dbReference>
<keyword evidence="4" id="KW-0479">Metal-binding</keyword>
<comment type="caution">
    <text evidence="13">The sequence shown here is derived from an EMBL/GenBank/DDBJ whole genome shotgun (WGS) entry which is preliminary data.</text>
</comment>
<keyword evidence="9" id="KW-0030">Aminoacyl-tRNA synthetase</keyword>
<dbReference type="InterPro" id="IPR009080">
    <property type="entry name" value="tRNAsynth_Ia_anticodon-bd"/>
</dbReference>
<evidence type="ECO:0000259" key="12">
    <source>
        <dbReference type="Pfam" id="PF01406"/>
    </source>
</evidence>